<comment type="caution">
    <text evidence="3">The sequence shown here is derived from an EMBL/GenBank/DDBJ whole genome shotgun (WGS) entry which is preliminary data.</text>
</comment>
<organism evidence="3 4">
    <name type="scientific">Periplaneta americana</name>
    <name type="common">American cockroach</name>
    <name type="synonym">Blatta americana</name>
    <dbReference type="NCBI Taxonomy" id="6978"/>
    <lineage>
        <taxon>Eukaryota</taxon>
        <taxon>Metazoa</taxon>
        <taxon>Ecdysozoa</taxon>
        <taxon>Arthropoda</taxon>
        <taxon>Hexapoda</taxon>
        <taxon>Insecta</taxon>
        <taxon>Pterygota</taxon>
        <taxon>Neoptera</taxon>
        <taxon>Polyneoptera</taxon>
        <taxon>Dictyoptera</taxon>
        <taxon>Blattodea</taxon>
        <taxon>Blattoidea</taxon>
        <taxon>Blattidae</taxon>
        <taxon>Blattinae</taxon>
        <taxon>Periplaneta</taxon>
    </lineage>
</organism>
<dbReference type="EMBL" id="JAJSOF020000021">
    <property type="protein sequence ID" value="KAJ4437472.1"/>
    <property type="molecule type" value="Genomic_DNA"/>
</dbReference>
<accession>A0ABQ8STK0</accession>
<reference evidence="3 4" key="1">
    <citation type="journal article" date="2022" name="Allergy">
        <title>Genome assembly and annotation of Periplaneta americana reveal a comprehensive cockroach allergen profile.</title>
        <authorList>
            <person name="Wang L."/>
            <person name="Xiong Q."/>
            <person name="Saelim N."/>
            <person name="Wang L."/>
            <person name="Nong W."/>
            <person name="Wan A.T."/>
            <person name="Shi M."/>
            <person name="Liu X."/>
            <person name="Cao Q."/>
            <person name="Hui J.H.L."/>
            <person name="Sookrung N."/>
            <person name="Leung T.F."/>
            <person name="Tungtrongchitr A."/>
            <person name="Tsui S.K.W."/>
        </authorList>
    </citation>
    <scope>NUCLEOTIDE SEQUENCE [LARGE SCALE GENOMIC DNA]</scope>
    <source>
        <strain evidence="3">PWHHKU_190912</strain>
    </source>
</reference>
<gene>
    <name evidence="3" type="ORF">ANN_17616</name>
</gene>
<keyword evidence="4" id="KW-1185">Reference proteome</keyword>
<feature type="coiled-coil region" evidence="1">
    <location>
        <begin position="64"/>
        <end position="105"/>
    </location>
</feature>
<evidence type="ECO:0000313" key="4">
    <source>
        <dbReference type="Proteomes" id="UP001148838"/>
    </source>
</evidence>
<protein>
    <submittedName>
        <fullName evidence="3">Uncharacterized protein</fullName>
    </submittedName>
</protein>
<keyword evidence="1" id="KW-0175">Coiled coil</keyword>
<evidence type="ECO:0000256" key="1">
    <source>
        <dbReference type="SAM" id="Coils"/>
    </source>
</evidence>
<evidence type="ECO:0000256" key="2">
    <source>
        <dbReference type="SAM" id="MobiDB-lite"/>
    </source>
</evidence>
<sequence>MTSILTLTWVLQHYQTKNAAGRDSQFTAERRREQSRVHNSLTQYKGYRPEEEAKNTADLIQVEVQMKEQALENVSLKAENISEKIEELIVQNNKLKKKMSDYDLKMRKNNLIIFGVEERGREKEMDTFEKVRDLCEMIFNIELREEHVDHAYRLGNGSKRPILLSFRNTKIREAILNNLGRLCGSGVRVEKDMPFELRNRRKQLLPYMKAARAKGHFAKMYEDKLKVNGKWYDLEFCLRNEDHPEFGLTRRTKEDIFQLCRGKQREGNRESTLAT</sequence>
<proteinExistence type="predicted"/>
<name>A0ABQ8STK0_PERAM</name>
<evidence type="ECO:0000313" key="3">
    <source>
        <dbReference type="EMBL" id="KAJ4437472.1"/>
    </source>
</evidence>
<feature type="region of interest" description="Disordered" evidence="2">
    <location>
        <begin position="20"/>
        <end position="39"/>
    </location>
</feature>
<dbReference type="Proteomes" id="UP001148838">
    <property type="component" value="Unassembled WGS sequence"/>
</dbReference>
<dbReference type="Gene3D" id="3.30.70.1820">
    <property type="entry name" value="L1 transposable element, RRM domain"/>
    <property type="match status" value="1"/>
</dbReference>